<dbReference type="EMBL" id="JACVVK020000406">
    <property type="protein sequence ID" value="KAK7475451.1"/>
    <property type="molecule type" value="Genomic_DNA"/>
</dbReference>
<accession>A0ABD0JKR7</accession>
<organism evidence="1 2">
    <name type="scientific">Batillaria attramentaria</name>
    <dbReference type="NCBI Taxonomy" id="370345"/>
    <lineage>
        <taxon>Eukaryota</taxon>
        <taxon>Metazoa</taxon>
        <taxon>Spiralia</taxon>
        <taxon>Lophotrochozoa</taxon>
        <taxon>Mollusca</taxon>
        <taxon>Gastropoda</taxon>
        <taxon>Caenogastropoda</taxon>
        <taxon>Sorbeoconcha</taxon>
        <taxon>Cerithioidea</taxon>
        <taxon>Batillariidae</taxon>
        <taxon>Batillaria</taxon>
    </lineage>
</organism>
<evidence type="ECO:0000313" key="2">
    <source>
        <dbReference type="Proteomes" id="UP001519460"/>
    </source>
</evidence>
<dbReference type="AlphaFoldDB" id="A0ABD0JKR7"/>
<name>A0ABD0JKR7_9CAEN</name>
<gene>
    <name evidence="1" type="ORF">BaRGS_00033332</name>
</gene>
<protein>
    <submittedName>
        <fullName evidence="1">Uncharacterized protein</fullName>
    </submittedName>
</protein>
<dbReference type="Proteomes" id="UP001519460">
    <property type="component" value="Unassembled WGS sequence"/>
</dbReference>
<keyword evidence="2" id="KW-1185">Reference proteome</keyword>
<sequence length="152" mass="17276">MFKEDATKFSPKRNLMEKHYTAAWQCDILRHSLAVRHSASQPGSATFCVTAWQCDILRHSLAVRHSASQPGSATFCVTAWQCDILRHNVQFSILTLSDETQSLLFLCRTCFGTIVTVRRKYSQRSCDLFLDIMTMTPMTSFSYQSRGLHSTA</sequence>
<proteinExistence type="predicted"/>
<reference evidence="1 2" key="1">
    <citation type="journal article" date="2023" name="Sci. Data">
        <title>Genome assembly of the Korean intertidal mud-creeper Batillaria attramentaria.</title>
        <authorList>
            <person name="Patra A.K."/>
            <person name="Ho P.T."/>
            <person name="Jun S."/>
            <person name="Lee S.J."/>
            <person name="Kim Y."/>
            <person name="Won Y.J."/>
        </authorList>
    </citation>
    <scope>NUCLEOTIDE SEQUENCE [LARGE SCALE GENOMIC DNA]</scope>
    <source>
        <strain evidence="1">Wonlab-2016</strain>
    </source>
</reference>
<comment type="caution">
    <text evidence="1">The sequence shown here is derived from an EMBL/GenBank/DDBJ whole genome shotgun (WGS) entry which is preliminary data.</text>
</comment>
<evidence type="ECO:0000313" key="1">
    <source>
        <dbReference type="EMBL" id="KAK7475451.1"/>
    </source>
</evidence>